<feature type="transmembrane region" description="Helical" evidence="1">
    <location>
        <begin position="135"/>
        <end position="155"/>
    </location>
</feature>
<dbReference type="Pfam" id="PF07331">
    <property type="entry name" value="TctB"/>
    <property type="match status" value="1"/>
</dbReference>
<evidence type="ECO:0000313" key="3">
    <source>
        <dbReference type="EMBL" id="MDF9277601.1"/>
    </source>
</evidence>
<feature type="transmembrane region" description="Helical" evidence="1">
    <location>
        <begin position="99"/>
        <end position="129"/>
    </location>
</feature>
<organism evidence="3 4">
    <name type="scientific">Arthrobacter vasquezii</name>
    <dbReference type="NCBI Taxonomy" id="2977629"/>
    <lineage>
        <taxon>Bacteria</taxon>
        <taxon>Bacillati</taxon>
        <taxon>Actinomycetota</taxon>
        <taxon>Actinomycetes</taxon>
        <taxon>Micrococcales</taxon>
        <taxon>Micrococcaceae</taxon>
        <taxon>Arthrobacter</taxon>
    </lineage>
</organism>
<name>A0ABT6CU57_9MICC</name>
<keyword evidence="1" id="KW-0812">Transmembrane</keyword>
<comment type="caution">
    <text evidence="3">The sequence shown here is derived from an EMBL/GenBank/DDBJ whole genome shotgun (WGS) entry which is preliminary data.</text>
</comment>
<evidence type="ECO:0000259" key="2">
    <source>
        <dbReference type="Pfam" id="PF07331"/>
    </source>
</evidence>
<keyword evidence="1" id="KW-1133">Transmembrane helix</keyword>
<reference evidence="3 4" key="1">
    <citation type="journal article" date="2023" name="Int. J. Syst. Evol. Microbiol.">
        <title>Arthrobacter vasquezii sp. nov., isolated from a soil sample from Union Glacier, Antarctica.</title>
        <authorList>
            <person name="Valenzuela-Ibaceta F."/>
            <person name="Carrasco V."/>
            <person name="Lagos-Moraga S."/>
            <person name="Dietz-Vargas C."/>
            <person name="Navarro C.A."/>
            <person name="Perez-Donoso J.M."/>
        </authorList>
    </citation>
    <scope>NUCLEOTIDE SEQUENCE [LARGE SCALE GENOMIC DNA]</scope>
    <source>
        <strain evidence="3 4">EH-1B-1</strain>
    </source>
</reference>
<evidence type="ECO:0000256" key="1">
    <source>
        <dbReference type="SAM" id="Phobius"/>
    </source>
</evidence>
<dbReference type="InterPro" id="IPR009936">
    <property type="entry name" value="DUF1468"/>
</dbReference>
<dbReference type="Proteomes" id="UP001220456">
    <property type="component" value="Unassembled WGS sequence"/>
</dbReference>
<feature type="transmembrane region" description="Helical" evidence="1">
    <location>
        <begin position="25"/>
        <end position="45"/>
    </location>
</feature>
<feature type="domain" description="DUF1468" evidence="2">
    <location>
        <begin position="27"/>
        <end position="162"/>
    </location>
</feature>
<proteinExistence type="predicted"/>
<protein>
    <submittedName>
        <fullName evidence="3">Tripartite tricarboxylate transporter TctB family protein</fullName>
    </submittedName>
</protein>
<sequence>MAITSTDNEEKSIVQLEKALSKQDIAVGTIIAAVGVAVTVLSLGIPGEARYFPFALSVLLIFLGTFVLLKAARSYADGRKYDTDAQLLTRRNVRAPATVLLLTIAYVVAVYFVGFFPASALFMVAYFLYAGVRGVLKYVLLVGIFLAFIYFLFVYQLNVPVPMGELFAAHMEGGTNEW</sequence>
<keyword evidence="4" id="KW-1185">Reference proteome</keyword>
<dbReference type="RefSeq" id="WP_277358133.1">
    <property type="nucleotide sequence ID" value="NZ_JAROKN010000013.1"/>
</dbReference>
<keyword evidence="1" id="KW-0472">Membrane</keyword>
<accession>A0ABT6CU57</accession>
<feature type="transmembrane region" description="Helical" evidence="1">
    <location>
        <begin position="51"/>
        <end position="69"/>
    </location>
</feature>
<dbReference type="EMBL" id="JAROKN010000013">
    <property type="protein sequence ID" value="MDF9277601.1"/>
    <property type="molecule type" value="Genomic_DNA"/>
</dbReference>
<evidence type="ECO:0000313" key="4">
    <source>
        <dbReference type="Proteomes" id="UP001220456"/>
    </source>
</evidence>
<gene>
    <name evidence="3" type="ORF">P4U43_07345</name>
</gene>